<gene>
    <name evidence="2" type="ORF">KHA91_04140</name>
</gene>
<evidence type="ECO:0000313" key="2">
    <source>
        <dbReference type="EMBL" id="MBS4221941.1"/>
    </source>
</evidence>
<keyword evidence="3" id="KW-1185">Reference proteome</keyword>
<dbReference type="Pfam" id="PF01609">
    <property type="entry name" value="DDE_Tnp_1"/>
    <property type="match status" value="1"/>
</dbReference>
<dbReference type="GO" id="GO:0004803">
    <property type="term" value="F:transposase activity"/>
    <property type="evidence" value="ECO:0007669"/>
    <property type="project" value="InterPro"/>
</dbReference>
<dbReference type="InterPro" id="IPR012337">
    <property type="entry name" value="RNaseH-like_sf"/>
</dbReference>
<dbReference type="AlphaFoldDB" id="A0A942Z4M2"/>
<dbReference type="Proteomes" id="UP000676456">
    <property type="component" value="Unassembled WGS sequence"/>
</dbReference>
<dbReference type="SUPFAM" id="SSF53098">
    <property type="entry name" value="Ribonuclease H-like"/>
    <property type="match status" value="1"/>
</dbReference>
<organism evidence="2 3">
    <name type="scientific">Lederbergia citrea</name>
    <dbReference type="NCBI Taxonomy" id="2833581"/>
    <lineage>
        <taxon>Bacteria</taxon>
        <taxon>Bacillati</taxon>
        <taxon>Bacillota</taxon>
        <taxon>Bacilli</taxon>
        <taxon>Bacillales</taxon>
        <taxon>Bacillaceae</taxon>
        <taxon>Lederbergia</taxon>
    </lineage>
</organism>
<dbReference type="Gene3D" id="3.90.350.10">
    <property type="entry name" value="Transposase Inhibitor Protein From Tn5, Chain A, domain 1"/>
    <property type="match status" value="1"/>
</dbReference>
<comment type="caution">
    <text evidence="2">The sequence shown here is derived from an EMBL/GenBank/DDBJ whole genome shotgun (WGS) entry which is preliminary data.</text>
</comment>
<dbReference type="RefSeq" id="WP_213096921.1">
    <property type="nucleotide sequence ID" value="NZ_JAGYPH010000001.1"/>
</dbReference>
<proteinExistence type="predicted"/>
<evidence type="ECO:0000313" key="3">
    <source>
        <dbReference type="Proteomes" id="UP000676456"/>
    </source>
</evidence>
<name>A0A942Z4M2_9BACI</name>
<feature type="domain" description="Transposase IS4-like" evidence="1">
    <location>
        <begin position="6"/>
        <end position="64"/>
    </location>
</feature>
<dbReference type="GO" id="GO:0006313">
    <property type="term" value="P:DNA transposition"/>
    <property type="evidence" value="ECO:0007669"/>
    <property type="project" value="InterPro"/>
</dbReference>
<sequence>MSWLDKKATFVMDREYDNVAVMKKILNQGDHFIIRFKKNRYILYQNKKLTVRDLSLRRKEKINFHSEIKGKVYDLKVSHIQVEIPSLKGEKMMMIVVYG</sequence>
<protein>
    <recommendedName>
        <fullName evidence="1">Transposase IS4-like domain-containing protein</fullName>
    </recommendedName>
</protein>
<accession>A0A942Z4M2</accession>
<dbReference type="InterPro" id="IPR002559">
    <property type="entry name" value="Transposase_11"/>
</dbReference>
<dbReference type="EMBL" id="JAGYPN010000001">
    <property type="protein sequence ID" value="MBS4221941.1"/>
    <property type="molecule type" value="Genomic_DNA"/>
</dbReference>
<evidence type="ECO:0000259" key="1">
    <source>
        <dbReference type="Pfam" id="PF01609"/>
    </source>
</evidence>
<reference evidence="2 3" key="1">
    <citation type="submission" date="2021-05" db="EMBL/GenBank/DDBJ databases">
        <title>Novel Bacillus species.</title>
        <authorList>
            <person name="Liu G."/>
        </authorList>
    </citation>
    <scope>NUCLEOTIDE SEQUENCE [LARGE SCALE GENOMIC DNA]</scope>
    <source>
        <strain evidence="2 3">FJAT-49682</strain>
    </source>
</reference>
<dbReference type="GO" id="GO:0003677">
    <property type="term" value="F:DNA binding"/>
    <property type="evidence" value="ECO:0007669"/>
    <property type="project" value="InterPro"/>
</dbReference>